<feature type="region of interest" description="Disordered" evidence="1">
    <location>
        <begin position="36"/>
        <end position="55"/>
    </location>
</feature>
<dbReference type="AlphaFoldDB" id="A0A0P9MWG2"/>
<organism evidence="2 3">
    <name type="scientific">Pseudomonas syringae pv. castaneae</name>
    <dbReference type="NCBI Taxonomy" id="264450"/>
    <lineage>
        <taxon>Bacteria</taxon>
        <taxon>Pseudomonadati</taxon>
        <taxon>Pseudomonadota</taxon>
        <taxon>Gammaproteobacteria</taxon>
        <taxon>Pseudomonadales</taxon>
        <taxon>Pseudomonadaceae</taxon>
        <taxon>Pseudomonas</taxon>
        <taxon>Pseudomonas syringae</taxon>
    </lineage>
</organism>
<reference evidence="2 3" key="1">
    <citation type="submission" date="2015-09" db="EMBL/GenBank/DDBJ databases">
        <title>Genome announcement of multiple Pseudomonas syringae strains.</title>
        <authorList>
            <person name="Thakur S."/>
            <person name="Wang P.W."/>
            <person name="Gong Y."/>
            <person name="Weir B.S."/>
            <person name="Guttman D.S."/>
        </authorList>
    </citation>
    <scope>NUCLEOTIDE SEQUENCE [LARGE SCALE GENOMIC DNA]</scope>
    <source>
        <strain evidence="2 3">ICMP9419</strain>
    </source>
</reference>
<feature type="compositionally biased region" description="Basic and acidic residues" evidence="1">
    <location>
        <begin position="36"/>
        <end position="47"/>
    </location>
</feature>
<name>A0A0P9MWG2_PSESX</name>
<dbReference type="EMBL" id="LJQD01000360">
    <property type="protein sequence ID" value="KPW93372.1"/>
    <property type="molecule type" value="Genomic_DNA"/>
</dbReference>
<accession>A0A0P9MWG2</accession>
<evidence type="ECO:0000313" key="3">
    <source>
        <dbReference type="Proteomes" id="UP000050381"/>
    </source>
</evidence>
<comment type="caution">
    <text evidence="2">The sequence shown here is derived from an EMBL/GenBank/DDBJ whole genome shotgun (WGS) entry which is preliminary data.</text>
</comment>
<evidence type="ECO:0000313" key="2">
    <source>
        <dbReference type="EMBL" id="KPW93372.1"/>
    </source>
</evidence>
<gene>
    <name evidence="2" type="ORF">ALO79_200351</name>
</gene>
<evidence type="ECO:0000256" key="1">
    <source>
        <dbReference type="SAM" id="MobiDB-lite"/>
    </source>
</evidence>
<proteinExistence type="predicted"/>
<dbReference type="Proteomes" id="UP000050381">
    <property type="component" value="Unassembled WGS sequence"/>
</dbReference>
<sequence length="83" mass="9700">MIEQKAHGADCHDDDFAEFDQTYQCILGEFFPELPRQRREQKERQDEQQCTQVDPDRAVALDGQPIENGEDQRLLEHIVVECP</sequence>
<protein>
    <submittedName>
        <fullName evidence="2">Uncharacterized protein</fullName>
    </submittedName>
</protein>